<dbReference type="PANTHER" id="PTHR37507">
    <property type="entry name" value="SPORULATION PROTEIN YDCC"/>
    <property type="match status" value="1"/>
</dbReference>
<evidence type="ECO:0000313" key="2">
    <source>
        <dbReference type="EMBL" id="GIN57015.1"/>
    </source>
</evidence>
<reference evidence="2 3" key="1">
    <citation type="submission" date="2021-03" db="EMBL/GenBank/DDBJ databases">
        <title>Antimicrobial resistance genes in bacteria isolated from Japanese honey, and their potential for conferring macrolide and lincosamide resistance in the American foulbrood pathogen Paenibacillus larvae.</title>
        <authorList>
            <person name="Okamoto M."/>
            <person name="Kumagai M."/>
            <person name="Kanamori H."/>
            <person name="Takamatsu D."/>
        </authorList>
    </citation>
    <scope>NUCLEOTIDE SEQUENCE [LARGE SCALE GENOMIC DNA]</scope>
    <source>
        <strain evidence="2 3">J8TS2</strain>
    </source>
</reference>
<dbReference type="SUPFAM" id="SSF89392">
    <property type="entry name" value="Prokaryotic lipoproteins and lipoprotein localization factors"/>
    <property type="match status" value="1"/>
</dbReference>
<evidence type="ECO:0000256" key="1">
    <source>
        <dbReference type="SAM" id="SignalP"/>
    </source>
</evidence>
<feature type="signal peptide" evidence="1">
    <location>
        <begin position="1"/>
        <end position="19"/>
    </location>
</feature>
<feature type="chain" id="PRO_5046853548" evidence="1">
    <location>
        <begin position="20"/>
        <end position="342"/>
    </location>
</feature>
<gene>
    <name evidence="2" type="primary">ydcC</name>
    <name evidence="2" type="ORF">J8TS2_13340</name>
</gene>
<sequence length="342" mass="37984">MRKGIWIFGLLLMSIVVLSACGAKSQEDVTASLDKKMGELKGYKAEAKMTLTVGDEPQTYNIEVWHEKPGNYRVHLKNANKDQSQMILRNKSGVFVLTPALNKSYRFQSEWPENSSQAYLFGSLVKDILEDKEASFKAGKDQFVFNTKTRYQNSKMLPSQVITLKKGTLEPVSVKVLDHNENPVVTVEFSKFEFNAKFDSNAFDTKKNMTSAQLEIPVLKNVSNSDSDDFAVKYSMAEIPGVELLDETEVTTENGKRVILTYAGEDKSFTIFQEASEISLTSSMEVIPVSGEMVDFGFSIGAMTEGSISWTDQGVDYLLVSSDLTPDEMVMVAKSVQGGTVK</sequence>
<dbReference type="InterPro" id="IPR052944">
    <property type="entry name" value="Sporulation_related"/>
</dbReference>
<dbReference type="PROSITE" id="PS51257">
    <property type="entry name" value="PROKAR_LIPOPROTEIN"/>
    <property type="match status" value="1"/>
</dbReference>
<dbReference type="EMBL" id="BORB01000008">
    <property type="protein sequence ID" value="GIN57015.1"/>
    <property type="molecule type" value="Genomic_DNA"/>
</dbReference>
<comment type="caution">
    <text evidence="2">The sequence shown here is derived from an EMBL/GenBank/DDBJ whole genome shotgun (WGS) entry which is preliminary data.</text>
</comment>
<accession>A0ABQ4KGB5</accession>
<protein>
    <submittedName>
        <fullName evidence="2">Sporulation protein YdcC</fullName>
    </submittedName>
</protein>
<dbReference type="Gene3D" id="2.50.20.10">
    <property type="entry name" value="Lipoprotein localisation LolA/LolB/LppX"/>
    <property type="match status" value="1"/>
</dbReference>
<keyword evidence="3" id="KW-1185">Reference proteome</keyword>
<dbReference type="Proteomes" id="UP000679950">
    <property type="component" value="Unassembled WGS sequence"/>
</dbReference>
<keyword evidence="1" id="KW-0732">Signal</keyword>
<dbReference type="InterPro" id="IPR029046">
    <property type="entry name" value="LolA/LolB/LppX"/>
</dbReference>
<dbReference type="PANTHER" id="PTHR37507:SF2">
    <property type="entry name" value="SPORULATION PROTEIN YDCC"/>
    <property type="match status" value="1"/>
</dbReference>
<organism evidence="2 3">
    <name type="scientific">Lederbergia ruris</name>
    <dbReference type="NCBI Taxonomy" id="217495"/>
    <lineage>
        <taxon>Bacteria</taxon>
        <taxon>Bacillati</taxon>
        <taxon>Bacillota</taxon>
        <taxon>Bacilli</taxon>
        <taxon>Bacillales</taxon>
        <taxon>Bacillaceae</taxon>
        <taxon>Lederbergia</taxon>
    </lineage>
</organism>
<dbReference type="RefSeq" id="WP_158321184.1">
    <property type="nucleotide sequence ID" value="NZ_BORB01000008.1"/>
</dbReference>
<name>A0ABQ4KGB5_9BACI</name>
<evidence type="ECO:0000313" key="3">
    <source>
        <dbReference type="Proteomes" id="UP000679950"/>
    </source>
</evidence>
<proteinExistence type="predicted"/>